<keyword evidence="2" id="KW-0808">Transferase</keyword>
<dbReference type="NCBIfam" id="NF047752">
    <property type="entry name" value="MntA_antitoxin"/>
    <property type="match status" value="1"/>
</dbReference>
<protein>
    <submittedName>
        <fullName evidence="2">Nucleotidyltransferase domain-containing protein</fullName>
    </submittedName>
</protein>
<sequence>MNPQELTRIGTLAEEAAARENVVSELLGVYVFGSTVRGTARADSDLDIGVLFRQPCYVKDPLHCFAAAQRIGAHIGRALVKATDVLVLNGASLELAYEVIAHGICCYAPDLDARLEREAVLRGMSFDFKPFLTQLRRRFLGRLEPQVGEPVKPFDDVPKEP</sequence>
<accession>A0A832EJP3</accession>
<dbReference type="SUPFAM" id="SSF81301">
    <property type="entry name" value="Nucleotidyltransferase"/>
    <property type="match status" value="1"/>
</dbReference>
<comment type="caution">
    <text evidence="2">The sequence shown here is derived from an EMBL/GenBank/DDBJ whole genome shotgun (WGS) entry which is preliminary data.</text>
</comment>
<reference evidence="2" key="1">
    <citation type="journal article" date="2020" name="mSystems">
        <title>Genome- and Community-Level Interaction Insights into Carbon Utilization and Element Cycling Functions of Hydrothermarchaeota in Hydrothermal Sediment.</title>
        <authorList>
            <person name="Zhou Z."/>
            <person name="Liu Y."/>
            <person name="Xu W."/>
            <person name="Pan J."/>
            <person name="Luo Z.H."/>
            <person name="Li M."/>
        </authorList>
    </citation>
    <scope>NUCLEOTIDE SEQUENCE [LARGE SCALE GENOMIC DNA]</scope>
    <source>
        <strain evidence="2">SpSt-456</strain>
    </source>
</reference>
<feature type="domain" description="Polymerase beta nucleotidyltransferase" evidence="1">
    <location>
        <begin position="25"/>
        <end position="109"/>
    </location>
</feature>
<organism evidence="2">
    <name type="scientific">Desulfacinum infernum</name>
    <dbReference type="NCBI Taxonomy" id="35837"/>
    <lineage>
        <taxon>Bacteria</taxon>
        <taxon>Pseudomonadati</taxon>
        <taxon>Thermodesulfobacteriota</taxon>
        <taxon>Syntrophobacteria</taxon>
        <taxon>Syntrophobacterales</taxon>
        <taxon>Syntrophobacteraceae</taxon>
        <taxon>Desulfacinum</taxon>
    </lineage>
</organism>
<dbReference type="Pfam" id="PF18765">
    <property type="entry name" value="Polbeta"/>
    <property type="match status" value="1"/>
</dbReference>
<dbReference type="PANTHER" id="PTHR43852:SF3">
    <property type="entry name" value="NUCLEOTIDYLTRANSFERASE"/>
    <property type="match status" value="1"/>
</dbReference>
<dbReference type="InterPro" id="IPR041633">
    <property type="entry name" value="Polbeta"/>
</dbReference>
<evidence type="ECO:0000259" key="1">
    <source>
        <dbReference type="Pfam" id="PF18765"/>
    </source>
</evidence>
<dbReference type="EMBL" id="DSTK01000027">
    <property type="protein sequence ID" value="HFK97555.1"/>
    <property type="molecule type" value="Genomic_DNA"/>
</dbReference>
<dbReference type="CDD" id="cd05403">
    <property type="entry name" value="NT_KNTase_like"/>
    <property type="match status" value="1"/>
</dbReference>
<name>A0A832EJP3_9BACT</name>
<dbReference type="AlphaFoldDB" id="A0A832EJP3"/>
<dbReference type="Gene3D" id="3.30.460.10">
    <property type="entry name" value="Beta Polymerase, domain 2"/>
    <property type="match status" value="1"/>
</dbReference>
<dbReference type="PANTHER" id="PTHR43852">
    <property type="entry name" value="NUCLEOTIDYLTRANSFERASE"/>
    <property type="match status" value="1"/>
</dbReference>
<evidence type="ECO:0000313" key="2">
    <source>
        <dbReference type="EMBL" id="HFK97555.1"/>
    </source>
</evidence>
<dbReference type="InterPro" id="IPR052930">
    <property type="entry name" value="TA_antitoxin_MntA"/>
</dbReference>
<proteinExistence type="predicted"/>
<gene>
    <name evidence="2" type="ORF">ENS06_09580</name>
</gene>
<dbReference type="InterPro" id="IPR043519">
    <property type="entry name" value="NT_sf"/>
</dbReference>
<dbReference type="GO" id="GO:0016740">
    <property type="term" value="F:transferase activity"/>
    <property type="evidence" value="ECO:0007669"/>
    <property type="project" value="UniProtKB-KW"/>
</dbReference>